<sequence>MVMLKKGNMESKPNSKFSGFDTDPFRNQETASSCKMRWWCPGAVPIFLVLFRIMYM</sequence>
<keyword evidence="2" id="KW-0812">Transmembrane</keyword>
<evidence type="ECO:0000313" key="3">
    <source>
        <dbReference type="EMBL" id="MBX66192.1"/>
    </source>
</evidence>
<feature type="transmembrane region" description="Helical" evidence="2">
    <location>
        <begin position="36"/>
        <end position="55"/>
    </location>
</feature>
<name>A0A2P2QGN8_RHIMU</name>
<reference evidence="3" key="1">
    <citation type="submission" date="2018-02" db="EMBL/GenBank/DDBJ databases">
        <title>Rhizophora mucronata_Transcriptome.</title>
        <authorList>
            <person name="Meera S.P."/>
            <person name="Sreeshan A."/>
            <person name="Augustine A."/>
        </authorList>
    </citation>
    <scope>NUCLEOTIDE SEQUENCE</scope>
    <source>
        <tissue evidence="3">Leaf</tissue>
    </source>
</reference>
<organism evidence="3">
    <name type="scientific">Rhizophora mucronata</name>
    <name type="common">Asiatic mangrove</name>
    <dbReference type="NCBI Taxonomy" id="61149"/>
    <lineage>
        <taxon>Eukaryota</taxon>
        <taxon>Viridiplantae</taxon>
        <taxon>Streptophyta</taxon>
        <taxon>Embryophyta</taxon>
        <taxon>Tracheophyta</taxon>
        <taxon>Spermatophyta</taxon>
        <taxon>Magnoliopsida</taxon>
        <taxon>eudicotyledons</taxon>
        <taxon>Gunneridae</taxon>
        <taxon>Pentapetalae</taxon>
        <taxon>rosids</taxon>
        <taxon>fabids</taxon>
        <taxon>Malpighiales</taxon>
        <taxon>Rhizophoraceae</taxon>
        <taxon>Rhizophora</taxon>
    </lineage>
</organism>
<keyword evidence="2" id="KW-1133">Transmembrane helix</keyword>
<protein>
    <submittedName>
        <fullName evidence="3">Uncharacterized protein MANES_18G067800</fullName>
    </submittedName>
</protein>
<dbReference type="AlphaFoldDB" id="A0A2P2QGN8"/>
<proteinExistence type="predicted"/>
<keyword evidence="2" id="KW-0472">Membrane</keyword>
<evidence type="ECO:0000256" key="1">
    <source>
        <dbReference type="SAM" id="MobiDB-lite"/>
    </source>
</evidence>
<accession>A0A2P2QGN8</accession>
<feature type="region of interest" description="Disordered" evidence="1">
    <location>
        <begin position="1"/>
        <end position="21"/>
    </location>
</feature>
<evidence type="ECO:0000256" key="2">
    <source>
        <dbReference type="SAM" id="Phobius"/>
    </source>
</evidence>
<dbReference type="EMBL" id="GGEC01085708">
    <property type="protein sequence ID" value="MBX66192.1"/>
    <property type="molecule type" value="Transcribed_RNA"/>
</dbReference>